<comment type="caution">
    <text evidence="4">The sequence shown here is derived from an EMBL/GenBank/DDBJ whole genome shotgun (WGS) entry which is preliminary data.</text>
</comment>
<sequence>MKRFTIACLLLFPALLQAQISATDAGKGSENKNVTDIVVAFKMHVDIGYTDWAEAVLQKYSGPMLERTLSFIDQTASLPKAEQFVWTIPAWPLQYMLDHCTPQNKLRLEKAIRDKRIIPHALPFTMETEASDMENLTRSLSFADSINRHYGLKPARDAKLSDVPEHSWFIPTLLKNAGVDILHIGCNPGSISPDVPTLFWWQGPDSSKLLTFYWSQYYGSGILPPKDWPYKTWLAMIMTHENTGAPDPKEVAALLKEAKEKMPNARVHIGRMSDFYDLLMKENPKLPVVRGDMPDTWIHGFMSAPEDVKTDKTFQRETYVAQQLNAHMNIWKGKNVSVDQHINEAAENMLLFDEHTFGGALSHGSQQFWKYGDEFKINKSEDNYYFLEKSWEEKSAYARKAEKLVWPVKENLLFELVKSVNDTTSHVTVYNSLPWPRSGRVKLFQSNYENPAHPVAAIKALKDLETGKIIPVYQDRNLLSFDATEIPAGGYKTFVVVNNPAAIASTLTANEQQNVAENKFFKLTINPATGTLQSVFDKQNNRELVDANSKYAFGEYVYQQLGQEEIKKYNQDYIKPAARDWGEQEFIRLPSEILNRYTVTFKGKCEKIVWLKNESMIRATAMCQLSDSNAQRYIVNYTLYENQPYIEVTMALDGKKPVALPEVGWIAFPFALNKPEYRLLRTGGIVDPQRDLVKNTNHDFYFLNTSMAMYDNAGGIGLNCPHTPGVSIDEPGIGKFSPTKTLSTSTVFSNLYNNVWGTNFTEWVEGSHTAKFYIWSYKNYDAESTFITPAEETRTPLSAAFYAPSWLSYAYNYETKGKLPNMQSGLALDRKGIIVTSFNKKGNEATVRFWEEAGLTGMCKATLPANTPFKKAYLCNLRGELLDKKGIAITNNSFQFEIGANQPRTFILKN</sequence>
<dbReference type="RefSeq" id="WP_217794789.1">
    <property type="nucleotide sequence ID" value="NZ_JAHSPG010000018.1"/>
</dbReference>
<dbReference type="InterPro" id="IPR000602">
    <property type="entry name" value="Glyco_hydro_38_N"/>
</dbReference>
<dbReference type="AlphaFoldDB" id="A0A9E2SFT4"/>
<evidence type="ECO:0000313" key="5">
    <source>
        <dbReference type="Proteomes" id="UP000812270"/>
    </source>
</evidence>
<evidence type="ECO:0000259" key="3">
    <source>
        <dbReference type="Pfam" id="PF07748"/>
    </source>
</evidence>
<proteinExistence type="predicted"/>
<name>A0A9E2SFT4_9BACT</name>
<evidence type="ECO:0008006" key="6">
    <source>
        <dbReference type="Google" id="ProtNLM"/>
    </source>
</evidence>
<keyword evidence="5" id="KW-1185">Reference proteome</keyword>
<dbReference type="Proteomes" id="UP000812270">
    <property type="component" value="Unassembled WGS sequence"/>
</dbReference>
<protein>
    <recommendedName>
        <fullName evidence="6">Glycoside hydrolase family 38 N-terminal domain-containing protein</fullName>
    </recommendedName>
</protein>
<reference evidence="4" key="1">
    <citation type="submission" date="2021-06" db="EMBL/GenBank/DDBJ databases">
        <authorList>
            <person name="Huq M.A."/>
        </authorList>
    </citation>
    <scope>NUCLEOTIDE SEQUENCE</scope>
    <source>
        <strain evidence="4">MAH-26</strain>
    </source>
</reference>
<evidence type="ECO:0000256" key="1">
    <source>
        <dbReference type="SAM" id="SignalP"/>
    </source>
</evidence>
<dbReference type="Pfam" id="PF07748">
    <property type="entry name" value="Glyco_hydro_38C"/>
    <property type="match status" value="1"/>
</dbReference>
<feature type="signal peptide" evidence="1">
    <location>
        <begin position="1"/>
        <end position="18"/>
    </location>
</feature>
<dbReference type="InterPro" id="IPR011682">
    <property type="entry name" value="Glyco_hydro_38_C"/>
</dbReference>
<dbReference type="PANTHER" id="PTHR46017">
    <property type="entry name" value="ALPHA-MANNOSIDASE 2C1"/>
    <property type="match status" value="1"/>
</dbReference>
<feature type="domain" description="Glycosyl hydrolase family 38 C-terminal" evidence="3">
    <location>
        <begin position="517"/>
        <end position="691"/>
    </location>
</feature>
<gene>
    <name evidence="4" type="ORF">KTO63_24890</name>
</gene>
<evidence type="ECO:0000313" key="4">
    <source>
        <dbReference type="EMBL" id="MBV4360425.1"/>
    </source>
</evidence>
<organism evidence="4 5">
    <name type="scientific">Pinibacter aurantiacus</name>
    <dbReference type="NCBI Taxonomy" id="2851599"/>
    <lineage>
        <taxon>Bacteria</taxon>
        <taxon>Pseudomonadati</taxon>
        <taxon>Bacteroidota</taxon>
        <taxon>Chitinophagia</taxon>
        <taxon>Chitinophagales</taxon>
        <taxon>Chitinophagaceae</taxon>
        <taxon>Pinibacter</taxon>
    </lineage>
</organism>
<feature type="domain" description="Glycoside hydrolase family 38 N-terminal" evidence="2">
    <location>
        <begin position="44"/>
        <end position="260"/>
    </location>
</feature>
<accession>A0A9E2SFT4</accession>
<dbReference type="EMBL" id="JAHSPG010000018">
    <property type="protein sequence ID" value="MBV4360425.1"/>
    <property type="molecule type" value="Genomic_DNA"/>
</dbReference>
<dbReference type="GO" id="GO:0009313">
    <property type="term" value="P:oligosaccharide catabolic process"/>
    <property type="evidence" value="ECO:0007669"/>
    <property type="project" value="TreeGrafter"/>
</dbReference>
<dbReference type="GO" id="GO:0006013">
    <property type="term" value="P:mannose metabolic process"/>
    <property type="evidence" value="ECO:0007669"/>
    <property type="project" value="InterPro"/>
</dbReference>
<evidence type="ECO:0000259" key="2">
    <source>
        <dbReference type="Pfam" id="PF01074"/>
    </source>
</evidence>
<feature type="chain" id="PRO_5039022803" description="Glycoside hydrolase family 38 N-terminal domain-containing protein" evidence="1">
    <location>
        <begin position="19"/>
        <end position="910"/>
    </location>
</feature>
<dbReference type="Pfam" id="PF01074">
    <property type="entry name" value="Glyco_hydro_38N"/>
    <property type="match status" value="1"/>
</dbReference>
<dbReference type="GO" id="GO:0004559">
    <property type="term" value="F:alpha-mannosidase activity"/>
    <property type="evidence" value="ECO:0007669"/>
    <property type="project" value="InterPro"/>
</dbReference>
<keyword evidence="1" id="KW-0732">Signal</keyword>
<dbReference type="PANTHER" id="PTHR46017:SF1">
    <property type="entry name" value="ALPHA-MANNOSIDASE 2C1"/>
    <property type="match status" value="1"/>
</dbReference>